<feature type="compositionally biased region" description="Low complexity" evidence="2">
    <location>
        <begin position="736"/>
        <end position="746"/>
    </location>
</feature>
<sequence>MMESSNINLIVLLGIAVFTCFLTSPAESAALASSDASDVKIRIIPSIVSLPAPVTYLDRLELASSSSASPTLICEVWPPTANTSFYIAHPYLGGGGSSPSGPRSHLSLEPIPTGPSSAPFRITRRIVPGNASLGMMDAMTALVPAFSNAAANLEVLGGDESNIWARVDSVDVHCRVDTKFGAVLSAPFRVVLSKLPELSTPSDFPQTRVKEFINGNVAFVSCRIPQDSQPPPIVQFYLNGSLIDNMQKYKQVHRPNEDQVILLINSFKASDEGDYRCTLTNPVTKATVWSPEIIRLQVRTPDKPVPARIILPLVPQDNSSAAATRQLVVREGDNVTLFCIMEGAPPPEVHTHPHNTQNNRYIMDEVFGLLHLINVKTSDEGVYLCSTAHMSITATVKVKPRLRLTQSPQDIRLSSLGKRAEFRCSSSNPSVTPFWLFNGEPFYTISPQVLVIDSVKESDLGLYQCIARTLTPDGRTDEWVSATALLSLYSDKIVTKAADLAEFIPNVHRMPTSHPEALTVTKEMTPLVEMALDNFAVYLAWNVSEATLYSSYHGQMAGSSSNQLQSFQGQEDQPIAFQIDYATLLRESVLNPALEGLIPPEPALWSKTERLNKMWKKMYGFVIGLPLEPGKTYRFRVRAVSTETGENIIPPSGWSEPISTHHISSAPPPRITSVQPYHDGRFNVTWEYDGDLSNQSTGDGATESFRPDFFLILVRPVLRSPALSKSLSDDEKSGNDDGSQNDNNNDAVVHYGRYRATQVNGSDAREAFIYNLNSSISYQLVVYGVKYENGERRITRFSEAKFATLPEIPGFGSFSLIRAVTENKPIFIGLGALALIIFLVALILVIMCIARQRKYRRRRRVKHNGFLTGHTESEKYPSQSQQVSQNQQSATSVSDHLRANSPSAVKAVQASQGQAMLMGTLMRQSNFSDTASNQQYAQQQQFAQQQAAYMGSAMHIGGGGASSGFYGTHHHPHHHSHHSLLLPTPTGGPMVGGGPMFHSGTLPPGMRAGGMHLQSPPPPAGGFGSQQVLNQLAVEGMDPQQQQQATLMRDYYHQQQQQQQIYQQHLMNQQQQQASFMQYGTHNPAAYLSPQQQQQQMMDTLTRQHSQSYPYGGSIHSGASLKRDPNGSMHEETTLLARSPMSPHPPPMLGDQIPPPGYFQTPMYGQQHPLMSPPPPPVQMSGAPYYPGQPQSDPMHMTRMHGMGHHTDGESIYSYFSQQDVCHPQSHAMLNPLPEENQMNLGYTESGSQTAGLNGTSGTASPHGGGTVSGHRHHRRRRRKQQQSSQSSQQFGSGSGEGDGFQFPGHNGENIALMAMMDGQGRNGSNSGMNGVTPPSAAGLEQPGGGNETVNQINLRSGNQSFDRSTPSYGASPGMGIRSPLPPPSQPPPPPPPAMMMMPPMQMGDPSNQGGVVMGNLANSGSLSRRAGPNPGSVLGGAPPRIRDYSEYGIPTSVPGNSMSQPPPASVVAITGPSATTNNNNKPQLPNSASQNTGGTGSLRYREGQA</sequence>
<keyword evidence="3" id="KW-0472">Membrane</keyword>
<dbReference type="GO" id="GO:0007156">
    <property type="term" value="P:homophilic cell adhesion via plasma membrane adhesion molecules"/>
    <property type="evidence" value="ECO:0007669"/>
    <property type="project" value="TreeGrafter"/>
</dbReference>
<feature type="region of interest" description="Disordered" evidence="2">
    <location>
        <begin position="1237"/>
        <end position="1506"/>
    </location>
</feature>
<keyword evidence="1" id="KW-0393">Immunoglobulin domain</keyword>
<dbReference type="EMBL" id="CABIJS010000022">
    <property type="protein sequence ID" value="VUZ39644.1"/>
    <property type="molecule type" value="Genomic_DNA"/>
</dbReference>
<evidence type="ECO:0000256" key="4">
    <source>
        <dbReference type="SAM" id="SignalP"/>
    </source>
</evidence>
<dbReference type="Pfam" id="PF07679">
    <property type="entry name" value="I-set"/>
    <property type="match status" value="1"/>
</dbReference>
<protein>
    <recommendedName>
        <fullName evidence="5">Ig-like domain-containing protein</fullName>
    </recommendedName>
</protein>
<dbReference type="InterPro" id="IPR013098">
    <property type="entry name" value="Ig_I-set"/>
</dbReference>
<reference evidence="6 7" key="1">
    <citation type="submission" date="2019-07" db="EMBL/GenBank/DDBJ databases">
        <authorList>
            <person name="Jastrzebski P J."/>
            <person name="Paukszto L."/>
            <person name="Jastrzebski P J."/>
        </authorList>
    </citation>
    <scope>NUCLEOTIDE SEQUENCE [LARGE SCALE GENOMIC DNA]</scope>
    <source>
        <strain evidence="6 7">WMS-il1</strain>
    </source>
</reference>
<evidence type="ECO:0000313" key="7">
    <source>
        <dbReference type="Proteomes" id="UP000321570"/>
    </source>
</evidence>
<dbReference type="PANTHER" id="PTHR10075:SF100">
    <property type="entry name" value="FASCICLIN-2"/>
    <property type="match status" value="1"/>
</dbReference>
<feature type="domain" description="Ig-like" evidence="5">
    <location>
        <begin position="196"/>
        <end position="289"/>
    </location>
</feature>
<dbReference type="InterPro" id="IPR007110">
    <property type="entry name" value="Ig-like_dom"/>
</dbReference>
<feature type="compositionally biased region" description="Polar residues" evidence="2">
    <location>
        <begin position="1237"/>
        <end position="1260"/>
    </location>
</feature>
<dbReference type="InterPro" id="IPR013783">
    <property type="entry name" value="Ig-like_fold"/>
</dbReference>
<proteinExistence type="predicted"/>
<feature type="domain" description="Ig-like" evidence="5">
    <location>
        <begin position="400"/>
        <end position="481"/>
    </location>
</feature>
<feature type="compositionally biased region" description="Basic residues" evidence="2">
    <location>
        <begin position="1270"/>
        <end position="1281"/>
    </location>
</feature>
<dbReference type="PANTHER" id="PTHR10075">
    <property type="entry name" value="BASIGIN RELATED"/>
    <property type="match status" value="1"/>
</dbReference>
<feature type="transmembrane region" description="Helical" evidence="3">
    <location>
        <begin position="826"/>
        <end position="850"/>
    </location>
</feature>
<dbReference type="SMART" id="SM00409">
    <property type="entry name" value="IG"/>
    <property type="match status" value="3"/>
</dbReference>
<feature type="region of interest" description="Disordered" evidence="2">
    <location>
        <begin position="866"/>
        <end position="896"/>
    </location>
</feature>
<feature type="compositionally biased region" description="Low complexity" evidence="2">
    <location>
        <begin position="1282"/>
        <end position="1292"/>
    </location>
</feature>
<keyword evidence="3" id="KW-1133">Transmembrane helix</keyword>
<evidence type="ECO:0000256" key="2">
    <source>
        <dbReference type="SAM" id="MobiDB-lite"/>
    </source>
</evidence>
<dbReference type="GO" id="GO:0098632">
    <property type="term" value="F:cell-cell adhesion mediator activity"/>
    <property type="evidence" value="ECO:0007669"/>
    <property type="project" value="TreeGrafter"/>
</dbReference>
<feature type="region of interest" description="Disordered" evidence="2">
    <location>
        <begin position="724"/>
        <end position="746"/>
    </location>
</feature>
<dbReference type="Gene3D" id="2.60.40.10">
    <property type="entry name" value="Immunoglobulins"/>
    <property type="match status" value="3"/>
</dbReference>
<dbReference type="SUPFAM" id="SSF48726">
    <property type="entry name" value="Immunoglobulin"/>
    <property type="match status" value="3"/>
</dbReference>
<organism evidence="6 7">
    <name type="scientific">Hymenolepis diminuta</name>
    <name type="common">Rat tapeworm</name>
    <dbReference type="NCBI Taxonomy" id="6216"/>
    <lineage>
        <taxon>Eukaryota</taxon>
        <taxon>Metazoa</taxon>
        <taxon>Spiralia</taxon>
        <taxon>Lophotrochozoa</taxon>
        <taxon>Platyhelminthes</taxon>
        <taxon>Cestoda</taxon>
        <taxon>Eucestoda</taxon>
        <taxon>Cyclophyllidea</taxon>
        <taxon>Hymenolepididae</taxon>
        <taxon>Hymenolepis</taxon>
    </lineage>
</organism>
<dbReference type="InterPro" id="IPR036179">
    <property type="entry name" value="Ig-like_dom_sf"/>
</dbReference>
<keyword evidence="7" id="KW-1185">Reference proteome</keyword>
<feature type="compositionally biased region" description="Low complexity" evidence="2">
    <location>
        <begin position="878"/>
        <end position="894"/>
    </location>
</feature>
<dbReference type="GO" id="GO:0030424">
    <property type="term" value="C:axon"/>
    <property type="evidence" value="ECO:0007669"/>
    <property type="project" value="TreeGrafter"/>
</dbReference>
<dbReference type="GO" id="GO:0007411">
    <property type="term" value="P:axon guidance"/>
    <property type="evidence" value="ECO:0007669"/>
    <property type="project" value="TreeGrafter"/>
</dbReference>
<dbReference type="InterPro" id="IPR003599">
    <property type="entry name" value="Ig_sub"/>
</dbReference>
<feature type="compositionally biased region" description="Polar residues" evidence="2">
    <location>
        <begin position="1473"/>
        <end position="1493"/>
    </location>
</feature>
<dbReference type="GO" id="GO:0070593">
    <property type="term" value="P:dendrite self-avoidance"/>
    <property type="evidence" value="ECO:0007669"/>
    <property type="project" value="TreeGrafter"/>
</dbReference>
<gene>
    <name evidence="6" type="ORF">WMSIL1_LOCUS1081</name>
</gene>
<evidence type="ECO:0000259" key="5">
    <source>
        <dbReference type="PROSITE" id="PS50835"/>
    </source>
</evidence>
<feature type="domain" description="Ig-like" evidence="5">
    <location>
        <begin position="306"/>
        <end position="397"/>
    </location>
</feature>
<feature type="compositionally biased region" description="Polar residues" evidence="2">
    <location>
        <begin position="1348"/>
        <end position="1369"/>
    </location>
</feature>
<dbReference type="InterPro" id="IPR003598">
    <property type="entry name" value="Ig_sub2"/>
</dbReference>
<dbReference type="Pfam" id="PF13927">
    <property type="entry name" value="Ig_3"/>
    <property type="match status" value="1"/>
</dbReference>
<evidence type="ECO:0000256" key="1">
    <source>
        <dbReference type="ARBA" id="ARBA00023319"/>
    </source>
</evidence>
<dbReference type="Proteomes" id="UP000321570">
    <property type="component" value="Unassembled WGS sequence"/>
</dbReference>
<feature type="signal peptide" evidence="4">
    <location>
        <begin position="1"/>
        <end position="28"/>
    </location>
</feature>
<name>A0A564XZ77_HYMDI</name>
<evidence type="ECO:0000313" key="6">
    <source>
        <dbReference type="EMBL" id="VUZ39644.1"/>
    </source>
</evidence>
<keyword evidence="3" id="KW-0812">Transmembrane</keyword>
<evidence type="ECO:0000256" key="3">
    <source>
        <dbReference type="SAM" id="Phobius"/>
    </source>
</evidence>
<accession>A0A564XZ77</accession>
<dbReference type="GO" id="GO:0005886">
    <property type="term" value="C:plasma membrane"/>
    <property type="evidence" value="ECO:0007669"/>
    <property type="project" value="TreeGrafter"/>
</dbReference>
<feature type="compositionally biased region" description="Pro residues" evidence="2">
    <location>
        <begin position="1380"/>
        <end position="1394"/>
    </location>
</feature>
<dbReference type="SMART" id="SM00408">
    <property type="entry name" value="IGc2"/>
    <property type="match status" value="3"/>
</dbReference>
<keyword evidence="4" id="KW-0732">Signal</keyword>
<dbReference type="CDD" id="cd00096">
    <property type="entry name" value="Ig"/>
    <property type="match status" value="1"/>
</dbReference>
<feature type="chain" id="PRO_5022185806" description="Ig-like domain-containing protein" evidence="4">
    <location>
        <begin position="29"/>
        <end position="1506"/>
    </location>
</feature>
<dbReference type="PROSITE" id="PS50835">
    <property type="entry name" value="IG_LIKE"/>
    <property type="match status" value="3"/>
</dbReference>